<evidence type="ECO:0000313" key="11">
    <source>
        <dbReference type="EMBL" id="KWX77327.1"/>
    </source>
</evidence>
<evidence type="ECO:0000256" key="5">
    <source>
        <dbReference type="ARBA" id="ARBA00022519"/>
    </source>
</evidence>
<feature type="transmembrane region" description="Helical" evidence="9">
    <location>
        <begin position="31"/>
        <end position="51"/>
    </location>
</feature>
<feature type="transmembrane region" description="Helical" evidence="9">
    <location>
        <begin position="63"/>
        <end position="82"/>
    </location>
</feature>
<keyword evidence="5" id="KW-0997">Cell inner membrane</keyword>
<keyword evidence="4 9" id="KW-1003">Cell membrane</keyword>
<dbReference type="Pfam" id="PF01061">
    <property type="entry name" value="ABC2_membrane"/>
    <property type="match status" value="1"/>
</dbReference>
<protein>
    <recommendedName>
        <fullName evidence="9">Transport permease protein</fullName>
    </recommendedName>
</protein>
<comment type="subcellular location">
    <subcellularLocation>
        <location evidence="1">Cell inner membrane</location>
        <topology evidence="1">Multi-pass membrane protein</topology>
    </subcellularLocation>
    <subcellularLocation>
        <location evidence="9">Cell membrane</location>
        <topology evidence="9">Multi-pass membrane protein</topology>
    </subcellularLocation>
</comment>
<evidence type="ECO:0000256" key="7">
    <source>
        <dbReference type="ARBA" id="ARBA00022989"/>
    </source>
</evidence>
<dbReference type="PANTHER" id="PTHR30413:SF8">
    <property type="entry name" value="TRANSPORT PERMEASE PROTEIN"/>
    <property type="match status" value="1"/>
</dbReference>
<dbReference type="GO" id="GO:0015920">
    <property type="term" value="P:lipopolysaccharide transport"/>
    <property type="evidence" value="ECO:0007669"/>
    <property type="project" value="TreeGrafter"/>
</dbReference>
<dbReference type="RefSeq" id="WP_060860642.1">
    <property type="nucleotide sequence ID" value="NZ_LIRB01000126.1"/>
</dbReference>
<evidence type="ECO:0000256" key="6">
    <source>
        <dbReference type="ARBA" id="ARBA00022692"/>
    </source>
</evidence>
<sequence length="258" mass="29921">MISYLKNIIFYKDLLGNLTSNEMKLKYKNSILGILWSYIYPLMMIVIYNFAFKIILRMTIDNFALFVFIGLIPWNFVQSSISQSTNSIINNQNLVKKIYFPRAIIPLSVINANFITMIISHVILFGAMFFYHVEFTGALIILPILWIILYLVVSGISLVLSSITVKYRDVSHIVDVVFMAWFYLTPVIYSLSMVPEPFNRIIQLNPITNLIELFREVLLDGEFPDLTNILITFGYALALFVVGLFVFYRREKNFGEEL</sequence>
<feature type="domain" description="ABC transmembrane type-2" evidence="10">
    <location>
        <begin position="32"/>
        <end position="250"/>
    </location>
</feature>
<dbReference type="OrthoDB" id="9794365at2"/>
<evidence type="ECO:0000256" key="3">
    <source>
        <dbReference type="ARBA" id="ARBA00022448"/>
    </source>
</evidence>
<evidence type="ECO:0000256" key="2">
    <source>
        <dbReference type="ARBA" id="ARBA00007783"/>
    </source>
</evidence>
<accession>A0A132U159</accession>
<evidence type="ECO:0000313" key="12">
    <source>
        <dbReference type="Proteomes" id="UP000070475"/>
    </source>
</evidence>
<dbReference type="PROSITE" id="PS51012">
    <property type="entry name" value="ABC_TM2"/>
    <property type="match status" value="1"/>
</dbReference>
<gene>
    <name evidence="11" type="ORF">AMQ84_12610</name>
</gene>
<dbReference type="PRINTS" id="PR00164">
    <property type="entry name" value="ABC2TRNSPORT"/>
</dbReference>
<comment type="caution">
    <text evidence="11">The sequence shown here is derived from an EMBL/GenBank/DDBJ whole genome shotgun (WGS) entry which is preliminary data.</text>
</comment>
<evidence type="ECO:0000256" key="8">
    <source>
        <dbReference type="ARBA" id="ARBA00023136"/>
    </source>
</evidence>
<proteinExistence type="inferred from homology"/>
<dbReference type="Proteomes" id="UP000070475">
    <property type="component" value="Unassembled WGS sequence"/>
</dbReference>
<keyword evidence="6 9" id="KW-0812">Transmembrane</keyword>
<evidence type="ECO:0000259" key="10">
    <source>
        <dbReference type="PROSITE" id="PS51012"/>
    </source>
</evidence>
<dbReference type="InterPro" id="IPR000412">
    <property type="entry name" value="ABC_2_transport"/>
</dbReference>
<keyword evidence="3 9" id="KW-0813">Transport</keyword>
<dbReference type="AlphaFoldDB" id="A0A132U159"/>
<keyword evidence="7 9" id="KW-1133">Transmembrane helix</keyword>
<reference evidence="11 12" key="1">
    <citation type="submission" date="2015-08" db="EMBL/GenBank/DDBJ databases">
        <title>Genomes of Paenibacillus riograndensis.</title>
        <authorList>
            <person name="Sant'Anna F.H."/>
            <person name="Souza R."/>
            <person name="Ambrosini A."/>
            <person name="Bach E."/>
            <person name="Fernandes G."/>
            <person name="Balsanelli E."/>
            <person name="Baura V.A."/>
            <person name="Pedrosa F.O."/>
            <person name="Souza E.M."/>
            <person name="Passaglia L."/>
        </authorList>
    </citation>
    <scope>NUCLEOTIDE SEQUENCE [LARGE SCALE GENOMIC DNA]</scope>
    <source>
        <strain evidence="11 12">CAS34</strain>
    </source>
</reference>
<evidence type="ECO:0000256" key="1">
    <source>
        <dbReference type="ARBA" id="ARBA00004429"/>
    </source>
</evidence>
<dbReference type="GO" id="GO:0043190">
    <property type="term" value="C:ATP-binding cassette (ABC) transporter complex"/>
    <property type="evidence" value="ECO:0007669"/>
    <property type="project" value="InterPro"/>
</dbReference>
<dbReference type="InterPro" id="IPR013525">
    <property type="entry name" value="ABC2_TM"/>
</dbReference>
<dbReference type="InterPro" id="IPR047817">
    <property type="entry name" value="ABC2_TM_bact-type"/>
</dbReference>
<name>A0A132U159_9BACL</name>
<evidence type="ECO:0000256" key="9">
    <source>
        <dbReference type="RuleBase" id="RU361157"/>
    </source>
</evidence>
<comment type="similarity">
    <text evidence="2 9">Belongs to the ABC-2 integral membrane protein family.</text>
</comment>
<feature type="transmembrane region" description="Helical" evidence="9">
    <location>
        <begin position="103"/>
        <end position="131"/>
    </location>
</feature>
<dbReference type="PANTHER" id="PTHR30413">
    <property type="entry name" value="INNER MEMBRANE TRANSPORT PERMEASE"/>
    <property type="match status" value="1"/>
</dbReference>
<dbReference type="EMBL" id="LIRB01000126">
    <property type="protein sequence ID" value="KWX77327.1"/>
    <property type="molecule type" value="Genomic_DNA"/>
</dbReference>
<dbReference type="GO" id="GO:0140359">
    <property type="term" value="F:ABC-type transporter activity"/>
    <property type="evidence" value="ECO:0007669"/>
    <property type="project" value="InterPro"/>
</dbReference>
<dbReference type="PATRIC" id="fig|483937.3.peg.2517"/>
<feature type="transmembrane region" description="Helical" evidence="9">
    <location>
        <begin position="172"/>
        <end position="191"/>
    </location>
</feature>
<feature type="transmembrane region" description="Helical" evidence="9">
    <location>
        <begin position="229"/>
        <end position="248"/>
    </location>
</feature>
<keyword evidence="12" id="KW-1185">Reference proteome</keyword>
<feature type="transmembrane region" description="Helical" evidence="9">
    <location>
        <begin position="137"/>
        <end position="160"/>
    </location>
</feature>
<evidence type="ECO:0000256" key="4">
    <source>
        <dbReference type="ARBA" id="ARBA00022475"/>
    </source>
</evidence>
<keyword evidence="8 9" id="KW-0472">Membrane</keyword>
<organism evidence="11 12">
    <name type="scientific">Paenibacillus riograndensis</name>
    <dbReference type="NCBI Taxonomy" id="483937"/>
    <lineage>
        <taxon>Bacteria</taxon>
        <taxon>Bacillati</taxon>
        <taxon>Bacillota</taxon>
        <taxon>Bacilli</taxon>
        <taxon>Bacillales</taxon>
        <taxon>Paenibacillaceae</taxon>
        <taxon>Paenibacillus</taxon>
        <taxon>Paenibacillus sonchi group</taxon>
    </lineage>
</organism>